<evidence type="ECO:0000256" key="3">
    <source>
        <dbReference type="ARBA" id="ARBA00022801"/>
    </source>
</evidence>
<keyword evidence="7" id="KW-1185">Reference proteome</keyword>
<comment type="caution">
    <text evidence="6">The sequence shown here is derived from an EMBL/GenBank/DDBJ whole genome shotgun (WGS) entry which is preliminary data.</text>
</comment>
<dbReference type="Gene3D" id="3.40.50.1820">
    <property type="entry name" value="alpha/beta hydrolase"/>
    <property type="match status" value="1"/>
</dbReference>
<dbReference type="InterPro" id="IPR054579">
    <property type="entry name" value="GCE-like_dom"/>
</dbReference>
<dbReference type="STRING" id="1544798.LH29_11770"/>
<evidence type="ECO:0000313" key="7">
    <source>
        <dbReference type="Proteomes" id="UP000032544"/>
    </source>
</evidence>
<protein>
    <submittedName>
        <fullName evidence="6">Acetyl xylan esterase</fullName>
    </submittedName>
</protein>
<organism evidence="6 7">
    <name type="scientific">Draconibacterium sediminis</name>
    <dbReference type="NCBI Taxonomy" id="1544798"/>
    <lineage>
        <taxon>Bacteria</taxon>
        <taxon>Pseudomonadati</taxon>
        <taxon>Bacteroidota</taxon>
        <taxon>Bacteroidia</taxon>
        <taxon>Marinilabiliales</taxon>
        <taxon>Prolixibacteraceae</taxon>
        <taxon>Draconibacterium</taxon>
    </lineage>
</organism>
<dbReference type="PATRIC" id="fig|1544798.3.peg.2509"/>
<evidence type="ECO:0000259" key="5">
    <source>
        <dbReference type="Pfam" id="PF22244"/>
    </source>
</evidence>
<dbReference type="GO" id="GO:0052689">
    <property type="term" value="F:carboxylic ester hydrolase activity"/>
    <property type="evidence" value="ECO:0007669"/>
    <property type="project" value="UniProtKB-KW"/>
</dbReference>
<keyword evidence="1" id="KW-0719">Serine esterase</keyword>
<dbReference type="Pfam" id="PF22244">
    <property type="entry name" value="GCE_fung"/>
    <property type="match status" value="1"/>
</dbReference>
<dbReference type="AlphaFoldDB" id="A0A0D8JAL0"/>
<reference evidence="6 7" key="1">
    <citation type="submission" date="2014-09" db="EMBL/GenBank/DDBJ databases">
        <title>Draft Genome Sequence of Draconibacterium sp. JN14CK-3.</title>
        <authorList>
            <person name="Dong C."/>
            <person name="Lai Q."/>
            <person name="Shao Z."/>
        </authorList>
    </citation>
    <scope>NUCLEOTIDE SEQUENCE [LARGE SCALE GENOMIC DNA]</scope>
    <source>
        <strain evidence="6 7">JN14CK-3</strain>
    </source>
</reference>
<keyword evidence="3" id="KW-0378">Hydrolase</keyword>
<accession>A0A0D8JAL0</accession>
<gene>
    <name evidence="6" type="ORF">LH29_11770</name>
</gene>
<evidence type="ECO:0000256" key="1">
    <source>
        <dbReference type="ARBA" id="ARBA00022487"/>
    </source>
</evidence>
<dbReference type="EMBL" id="JRHC01000002">
    <property type="protein sequence ID" value="KJF43754.1"/>
    <property type="molecule type" value="Genomic_DNA"/>
</dbReference>
<dbReference type="InterPro" id="IPR029058">
    <property type="entry name" value="AB_hydrolase_fold"/>
</dbReference>
<keyword evidence="2 4" id="KW-0732">Signal</keyword>
<feature type="signal peptide" evidence="4">
    <location>
        <begin position="1"/>
        <end position="19"/>
    </location>
</feature>
<evidence type="ECO:0000313" key="6">
    <source>
        <dbReference type="EMBL" id="KJF43754.1"/>
    </source>
</evidence>
<dbReference type="Proteomes" id="UP000032544">
    <property type="component" value="Unassembled WGS sequence"/>
</dbReference>
<evidence type="ECO:0000256" key="4">
    <source>
        <dbReference type="SAM" id="SignalP"/>
    </source>
</evidence>
<sequence>MKKFILCLLFFAFLFNVSAQFDANYDESKVPEFKLPDPLKTFNGQKIRNYKKWESKRRPELLNFFTENMFGEVPGDLEIASVDILEESNNALNGKAVRKQVDLVFKNRGKTLDFTILIYLPKTEERVPLFVGYNFYGNHTITEDVEVIISEAWANNNPSFGIINNQLTEQSRGVRTNRWCVDKIIEAGFGLAVIYYGEVDPDKDDFSDGIHPLLYIDDQQQPAADEWGAIGAWSWGLSRAMDYFEQDEAIDESRVVVFGHSRLGKTALWAGASDERFAGVISNESGCGGAALSKRRFGETLWRINNRFPHWFCKNFRNYRKNEEALPVDQHELIALIAPRPVYIASAEEDRWSDPKGEFLGALYATPVYELYGKKGIEQTEMPAVNYPIQNTVAYHIRTGEHDVTEFDWEQYIKWASEFIK</sequence>
<proteinExistence type="predicted"/>
<evidence type="ECO:0000256" key="2">
    <source>
        <dbReference type="ARBA" id="ARBA00022729"/>
    </source>
</evidence>
<dbReference type="SUPFAM" id="SSF53474">
    <property type="entry name" value="alpha/beta-Hydrolases"/>
    <property type="match status" value="1"/>
</dbReference>
<dbReference type="RefSeq" id="WP_045029679.1">
    <property type="nucleotide sequence ID" value="NZ_JRHC01000002.1"/>
</dbReference>
<feature type="chain" id="PRO_5002331129" evidence="4">
    <location>
        <begin position="20"/>
        <end position="421"/>
    </location>
</feature>
<dbReference type="OrthoDB" id="9809261at2"/>
<name>A0A0D8JAL0_9BACT</name>
<feature type="domain" description="4-O-methyl-glucuronoyl methylesterase-like" evidence="5">
    <location>
        <begin position="226"/>
        <end position="373"/>
    </location>
</feature>